<dbReference type="Proteomes" id="UP001498421">
    <property type="component" value="Unassembled WGS sequence"/>
</dbReference>
<dbReference type="Pfam" id="PF13489">
    <property type="entry name" value="Methyltransf_23"/>
    <property type="match status" value="1"/>
</dbReference>
<evidence type="ECO:0008006" key="5">
    <source>
        <dbReference type="Google" id="ProtNLM"/>
    </source>
</evidence>
<organism evidence="3 4">
    <name type="scientific">Neonectria magnoliae</name>
    <dbReference type="NCBI Taxonomy" id="2732573"/>
    <lineage>
        <taxon>Eukaryota</taxon>
        <taxon>Fungi</taxon>
        <taxon>Dikarya</taxon>
        <taxon>Ascomycota</taxon>
        <taxon>Pezizomycotina</taxon>
        <taxon>Sordariomycetes</taxon>
        <taxon>Hypocreomycetidae</taxon>
        <taxon>Hypocreales</taxon>
        <taxon>Nectriaceae</taxon>
        <taxon>Neonectria</taxon>
    </lineage>
</organism>
<keyword evidence="4" id="KW-1185">Reference proteome</keyword>
<reference evidence="3 4" key="1">
    <citation type="journal article" date="2025" name="Microbiol. Resour. Announc.">
        <title>Draft genome sequences for Neonectria magnoliae and Neonectria punicea, canker pathogens of Liriodendron tulipifera and Acer saccharum in West Virginia.</title>
        <authorList>
            <person name="Petronek H.M."/>
            <person name="Kasson M.T."/>
            <person name="Metheny A.M."/>
            <person name="Stauder C.M."/>
            <person name="Lovett B."/>
            <person name="Lynch S.C."/>
            <person name="Garnas J.R."/>
            <person name="Kasson L.R."/>
            <person name="Stajich J.E."/>
        </authorList>
    </citation>
    <scope>NUCLEOTIDE SEQUENCE [LARGE SCALE GENOMIC DNA]</scope>
    <source>
        <strain evidence="3 4">NRRL 64651</strain>
    </source>
</reference>
<dbReference type="Gene3D" id="3.40.50.150">
    <property type="entry name" value="Vaccinia Virus protein VP39"/>
    <property type="match status" value="1"/>
</dbReference>
<dbReference type="PANTHER" id="PTHR43591">
    <property type="entry name" value="METHYLTRANSFERASE"/>
    <property type="match status" value="1"/>
</dbReference>
<feature type="compositionally biased region" description="Basic and acidic residues" evidence="2">
    <location>
        <begin position="23"/>
        <end position="39"/>
    </location>
</feature>
<feature type="compositionally biased region" description="Polar residues" evidence="2">
    <location>
        <begin position="1"/>
        <end position="22"/>
    </location>
</feature>
<feature type="region of interest" description="Disordered" evidence="2">
    <location>
        <begin position="1"/>
        <end position="50"/>
    </location>
</feature>
<dbReference type="EMBL" id="JAZAVK010000135">
    <property type="protein sequence ID" value="KAK7420426.1"/>
    <property type="molecule type" value="Genomic_DNA"/>
</dbReference>
<comment type="similarity">
    <text evidence="1">Belongs to the methyltransferase superfamily. LaeA methyltransferase family.</text>
</comment>
<name>A0ABR1HGX6_9HYPO</name>
<proteinExistence type="inferred from homology"/>
<evidence type="ECO:0000256" key="2">
    <source>
        <dbReference type="SAM" id="MobiDB-lite"/>
    </source>
</evidence>
<dbReference type="PANTHER" id="PTHR43591:SF31">
    <property type="entry name" value="LAEA-LIKE, PUTATIVE (AFU_ORTHOLOGUE AFUA_8G01930)-RELATED"/>
    <property type="match status" value="1"/>
</dbReference>
<dbReference type="InterPro" id="IPR029063">
    <property type="entry name" value="SAM-dependent_MTases_sf"/>
</dbReference>
<sequence length="346" mass="39177">MAGETTQESGQHSEVSAIVSESLQHENQLEADDNLHDSDSTFDAADGSSSYLSSLKSSIYNYRYENGRRYHAFREGTYLVPNDDEEQNRMDLVHHIYSLLLQGKLHLAPIGEKPQRVLDLGTGTGIWAIDFADEYSSTEVIGTDLSPIQPTWVPTNCIFEVDDFEDQWMYKKPFDFIHARELEGCIADDGRFFQQAFENLASGGYIELQAMRGQFVSDDGTSEKATNAQRWAAGLLDSSAKFGKPIDCVGDWKNKLNQAGFVDIHQEIRKAPIGAWAKDPILKEVGKYQAVQSLQAIDSYTPMLFEKILGWRMEEIQVLMAQAKKELKDQSIHLYLPVYFIWARKP</sequence>
<evidence type="ECO:0000313" key="3">
    <source>
        <dbReference type="EMBL" id="KAK7420426.1"/>
    </source>
</evidence>
<dbReference type="SUPFAM" id="SSF53335">
    <property type="entry name" value="S-adenosyl-L-methionine-dependent methyltransferases"/>
    <property type="match status" value="1"/>
</dbReference>
<evidence type="ECO:0000313" key="4">
    <source>
        <dbReference type="Proteomes" id="UP001498421"/>
    </source>
</evidence>
<accession>A0ABR1HGX6</accession>
<protein>
    <recommendedName>
        <fullName evidence="5">Methyltransferase</fullName>
    </recommendedName>
</protein>
<evidence type="ECO:0000256" key="1">
    <source>
        <dbReference type="ARBA" id="ARBA00038158"/>
    </source>
</evidence>
<dbReference type="CDD" id="cd02440">
    <property type="entry name" value="AdoMet_MTases"/>
    <property type="match status" value="1"/>
</dbReference>
<gene>
    <name evidence="3" type="ORF">QQZ08_010413</name>
</gene>
<comment type="caution">
    <text evidence="3">The sequence shown here is derived from an EMBL/GenBank/DDBJ whole genome shotgun (WGS) entry which is preliminary data.</text>
</comment>